<feature type="coiled-coil region" evidence="1">
    <location>
        <begin position="84"/>
        <end position="132"/>
    </location>
</feature>
<organism evidence="3">
    <name type="scientific">Aerophobetes bacterium</name>
    <dbReference type="NCBI Taxonomy" id="2030807"/>
    <lineage>
        <taxon>Bacteria</taxon>
        <taxon>Candidatus Aerophobota</taxon>
    </lineage>
</organism>
<feature type="non-terminal residue" evidence="3">
    <location>
        <position position="235"/>
    </location>
</feature>
<proteinExistence type="predicted"/>
<dbReference type="EMBL" id="DRBC01000246">
    <property type="protein sequence ID" value="HDN84917.1"/>
    <property type="molecule type" value="Genomic_DNA"/>
</dbReference>
<evidence type="ECO:0000256" key="2">
    <source>
        <dbReference type="SAM" id="Phobius"/>
    </source>
</evidence>
<dbReference type="AlphaFoldDB" id="A0A7V0QS04"/>
<name>A0A7V0QS04_UNCAE</name>
<reference evidence="3" key="1">
    <citation type="journal article" date="2020" name="mSystems">
        <title>Genome- and Community-Level Interaction Insights into Carbon Utilization and Element Cycling Functions of Hydrothermarchaeota in Hydrothermal Sediment.</title>
        <authorList>
            <person name="Zhou Z."/>
            <person name="Liu Y."/>
            <person name="Xu W."/>
            <person name="Pan J."/>
            <person name="Luo Z.H."/>
            <person name="Li M."/>
        </authorList>
    </citation>
    <scope>NUCLEOTIDE SEQUENCE [LARGE SCALE GENOMIC DNA]</scope>
    <source>
        <strain evidence="3">HyVt-219</strain>
    </source>
</reference>
<feature type="transmembrane region" description="Helical" evidence="2">
    <location>
        <begin position="28"/>
        <end position="47"/>
    </location>
</feature>
<protein>
    <submittedName>
        <fullName evidence="3">Uncharacterized protein</fullName>
    </submittedName>
</protein>
<gene>
    <name evidence="3" type="ORF">ENG47_04085</name>
</gene>
<keyword evidence="2" id="KW-1133">Transmembrane helix</keyword>
<keyword evidence="2" id="KW-0472">Membrane</keyword>
<keyword evidence="2" id="KW-0812">Transmembrane</keyword>
<sequence length="235" mass="26329">MKFLKKFFKKEEDTEVTTTEDKEKRVKLLIIAGIAVVFILILTLSSGGNKKKEPEKKEEVNLTAPLEGVDIAKEEWTLQSAARLQALEEKTIEHERNIQKLTQLTESLQDSMRALKKGIQELTKTIMDLHDELVKLPPQPQKQEFPEIQEGLPPGETPIEKKHSKIKVVEPQSMKSSDTIMPVLPPGTEQAGKVLVPAGSFGRVRFLAGVYAPCEGPEFPVLMEVISPIITPKER</sequence>
<accession>A0A7V0QS04</accession>
<evidence type="ECO:0000313" key="3">
    <source>
        <dbReference type="EMBL" id="HDN84917.1"/>
    </source>
</evidence>
<dbReference type="Proteomes" id="UP000885660">
    <property type="component" value="Unassembled WGS sequence"/>
</dbReference>
<comment type="caution">
    <text evidence="3">The sequence shown here is derived from an EMBL/GenBank/DDBJ whole genome shotgun (WGS) entry which is preliminary data.</text>
</comment>
<evidence type="ECO:0000256" key="1">
    <source>
        <dbReference type="SAM" id="Coils"/>
    </source>
</evidence>
<keyword evidence="1" id="KW-0175">Coiled coil</keyword>